<dbReference type="PANTHER" id="PTHR46268:SF6">
    <property type="entry name" value="UNIVERSAL STRESS PROTEIN UP12"/>
    <property type="match status" value="1"/>
</dbReference>
<name>A0AB39PKC2_9ACTN</name>
<feature type="domain" description="UspA" evidence="2">
    <location>
        <begin position="149"/>
        <end position="280"/>
    </location>
</feature>
<gene>
    <name evidence="3" type="ORF">AB5J56_41760</name>
</gene>
<accession>A0AB39PKC2</accession>
<dbReference type="InterPro" id="IPR006015">
    <property type="entry name" value="Universal_stress_UspA"/>
</dbReference>
<dbReference type="InterPro" id="IPR014729">
    <property type="entry name" value="Rossmann-like_a/b/a_fold"/>
</dbReference>
<reference evidence="3" key="1">
    <citation type="submission" date="2024-07" db="EMBL/GenBank/DDBJ databases">
        <authorList>
            <person name="Yu S.T."/>
        </authorList>
    </citation>
    <scope>NUCLEOTIDE SEQUENCE</scope>
    <source>
        <strain evidence="3">R21</strain>
    </source>
</reference>
<sequence length="281" mass="29697">MREYVVVGVDGSVRGRAAADWAAREAESRGMPLRVVHVAGLAEDPAAGRRPDCAEPLLERTVDHLTDRRPALRITGDRLTGDPVPGLLAATRPGDLLVLGTRGAGGFAGLPVGSVALGAAERAEVPVVLVPGVVAWSGGRGKSRADGEVAVGVDARAPADAALDFAFDAAGRSDLRLRTLHAWTLPAELTARAPFVLPEEDRAEREDQEVQLLADALHAWREKYPQVRVLEDVLLFSASHALVRASARAELVVVGRHGPALGRTAHDLVQHTRCPVAVVPS</sequence>
<dbReference type="PANTHER" id="PTHR46268">
    <property type="entry name" value="STRESS RESPONSE PROTEIN NHAX"/>
    <property type="match status" value="1"/>
</dbReference>
<evidence type="ECO:0000256" key="1">
    <source>
        <dbReference type="ARBA" id="ARBA00008791"/>
    </source>
</evidence>
<organism evidence="3">
    <name type="scientific">Streptomyces sp. R21</name>
    <dbReference type="NCBI Taxonomy" id="3238627"/>
    <lineage>
        <taxon>Bacteria</taxon>
        <taxon>Bacillati</taxon>
        <taxon>Actinomycetota</taxon>
        <taxon>Actinomycetes</taxon>
        <taxon>Kitasatosporales</taxon>
        <taxon>Streptomycetaceae</taxon>
        <taxon>Streptomyces</taxon>
    </lineage>
</organism>
<dbReference type="SUPFAM" id="SSF52402">
    <property type="entry name" value="Adenine nucleotide alpha hydrolases-like"/>
    <property type="match status" value="2"/>
</dbReference>
<dbReference type="EMBL" id="CP163435">
    <property type="protein sequence ID" value="XDQ30839.1"/>
    <property type="molecule type" value="Genomic_DNA"/>
</dbReference>
<dbReference type="Pfam" id="PF00582">
    <property type="entry name" value="Usp"/>
    <property type="match status" value="2"/>
</dbReference>
<dbReference type="AlphaFoldDB" id="A0AB39PKC2"/>
<comment type="similarity">
    <text evidence="1">Belongs to the universal stress protein A family.</text>
</comment>
<evidence type="ECO:0000259" key="2">
    <source>
        <dbReference type="Pfam" id="PF00582"/>
    </source>
</evidence>
<evidence type="ECO:0000313" key="3">
    <source>
        <dbReference type="EMBL" id="XDQ30839.1"/>
    </source>
</evidence>
<dbReference type="InterPro" id="IPR006016">
    <property type="entry name" value="UspA"/>
</dbReference>
<proteinExistence type="inferred from homology"/>
<dbReference type="PRINTS" id="PR01438">
    <property type="entry name" value="UNVRSLSTRESS"/>
</dbReference>
<feature type="domain" description="UspA" evidence="2">
    <location>
        <begin position="1"/>
        <end position="131"/>
    </location>
</feature>
<dbReference type="Gene3D" id="3.40.50.620">
    <property type="entry name" value="HUPs"/>
    <property type="match status" value="2"/>
</dbReference>
<protein>
    <submittedName>
        <fullName evidence="3">Universal stress protein</fullName>
    </submittedName>
</protein>
<dbReference type="RefSeq" id="WP_369241159.1">
    <property type="nucleotide sequence ID" value="NZ_CP163435.1"/>
</dbReference>